<dbReference type="CDD" id="cd01171">
    <property type="entry name" value="YXKO-related"/>
    <property type="match status" value="1"/>
</dbReference>
<evidence type="ECO:0000256" key="4">
    <source>
        <dbReference type="ARBA" id="ARBA00009524"/>
    </source>
</evidence>
<dbReference type="HAMAP" id="MF_01966">
    <property type="entry name" value="NADHX_epimerase"/>
    <property type="match status" value="1"/>
</dbReference>
<evidence type="ECO:0000256" key="2">
    <source>
        <dbReference type="ARBA" id="ARBA00000909"/>
    </source>
</evidence>
<dbReference type="GO" id="GO:0052855">
    <property type="term" value="F:ADP-dependent NAD(P)H-hydrate dehydratase activity"/>
    <property type="evidence" value="ECO:0007669"/>
    <property type="project" value="UniProtKB-UniRule"/>
</dbReference>
<dbReference type="OrthoDB" id="9806925at2"/>
<evidence type="ECO:0000256" key="14">
    <source>
        <dbReference type="ARBA" id="ARBA00025153"/>
    </source>
</evidence>
<feature type="domain" description="YjeF C-terminal" evidence="20">
    <location>
        <begin position="230"/>
        <end position="508"/>
    </location>
</feature>
<evidence type="ECO:0000256" key="16">
    <source>
        <dbReference type="ARBA" id="ARBA00049209"/>
    </source>
</evidence>
<feature type="binding site" evidence="18">
    <location>
        <position position="157"/>
    </location>
    <ligand>
        <name>(6S)-NADPHX</name>
        <dbReference type="ChEBI" id="CHEBI:64076"/>
    </ligand>
</feature>
<evidence type="ECO:0000313" key="22">
    <source>
        <dbReference type="EMBL" id="PRO67091.1"/>
    </source>
</evidence>
<feature type="binding site" evidence="17">
    <location>
        <position position="265"/>
    </location>
    <ligand>
        <name>(6S)-NADPHX</name>
        <dbReference type="ChEBI" id="CHEBI:64076"/>
    </ligand>
</feature>
<proteinExistence type="inferred from homology"/>
<dbReference type="EC" id="4.2.1.136" evidence="19"/>
<keyword evidence="11 18" id="KW-0413">Isomerase</keyword>
<comment type="cofactor">
    <cofactor evidence="17">
        <name>Mg(2+)</name>
        <dbReference type="ChEBI" id="CHEBI:18420"/>
    </cofactor>
</comment>
<dbReference type="Pfam" id="PF01256">
    <property type="entry name" value="Carb_kinase"/>
    <property type="match status" value="1"/>
</dbReference>
<evidence type="ECO:0000256" key="15">
    <source>
        <dbReference type="ARBA" id="ARBA00048238"/>
    </source>
</evidence>
<evidence type="ECO:0000256" key="9">
    <source>
        <dbReference type="ARBA" id="ARBA00022958"/>
    </source>
</evidence>
<dbReference type="InterPro" id="IPR000631">
    <property type="entry name" value="CARKD"/>
</dbReference>
<evidence type="ECO:0000259" key="21">
    <source>
        <dbReference type="PROSITE" id="PS51385"/>
    </source>
</evidence>
<dbReference type="SUPFAM" id="SSF64153">
    <property type="entry name" value="YjeF N-terminal domain-like"/>
    <property type="match status" value="1"/>
</dbReference>
<dbReference type="GO" id="GO:0046496">
    <property type="term" value="P:nicotinamide nucleotide metabolic process"/>
    <property type="evidence" value="ECO:0007669"/>
    <property type="project" value="UniProtKB-UniRule"/>
</dbReference>
<feature type="binding site" evidence="17">
    <location>
        <begin position="425"/>
        <end position="429"/>
    </location>
    <ligand>
        <name>AMP</name>
        <dbReference type="ChEBI" id="CHEBI:456215"/>
    </ligand>
</feature>
<dbReference type="HAMAP" id="MF_01965">
    <property type="entry name" value="NADHX_dehydratase"/>
    <property type="match status" value="1"/>
</dbReference>
<evidence type="ECO:0000256" key="11">
    <source>
        <dbReference type="ARBA" id="ARBA00023235"/>
    </source>
</evidence>
<dbReference type="GO" id="GO:0046872">
    <property type="term" value="F:metal ion binding"/>
    <property type="evidence" value="ECO:0007669"/>
    <property type="project" value="UniProtKB-UniRule"/>
</dbReference>
<reference evidence="22 23" key="1">
    <citation type="submission" date="2018-03" db="EMBL/GenBank/DDBJ databases">
        <title>Bacillus urumqiensis sp. nov., a moderately haloalkaliphilic bacterium isolated from a salt lake.</title>
        <authorList>
            <person name="Zhao B."/>
            <person name="Liao Z."/>
        </authorList>
    </citation>
    <scope>NUCLEOTIDE SEQUENCE [LARGE SCALE GENOMIC DNA]</scope>
    <source>
        <strain evidence="22 23">BZ-SZ-XJ18</strain>
    </source>
</reference>
<comment type="similarity">
    <text evidence="3 19">In the N-terminal section; belongs to the NnrE/AIBP family.</text>
</comment>
<feature type="binding site" evidence="18">
    <location>
        <position position="139"/>
    </location>
    <ligand>
        <name>(6S)-NADPHX</name>
        <dbReference type="ChEBI" id="CHEBI:64076"/>
    </ligand>
</feature>
<keyword evidence="13" id="KW-0511">Multifunctional enzyme</keyword>
<dbReference type="Proteomes" id="UP000243650">
    <property type="component" value="Unassembled WGS sequence"/>
</dbReference>
<accession>A0A2P6MLD4</accession>
<evidence type="ECO:0000256" key="1">
    <source>
        <dbReference type="ARBA" id="ARBA00000013"/>
    </source>
</evidence>
<dbReference type="InterPro" id="IPR030677">
    <property type="entry name" value="Nnr"/>
</dbReference>
<comment type="similarity">
    <text evidence="4 19">In the C-terminal section; belongs to the NnrD/CARKD family.</text>
</comment>
<comment type="subunit">
    <text evidence="17">Homotetramer.</text>
</comment>
<dbReference type="PANTHER" id="PTHR12592">
    <property type="entry name" value="ATP-DEPENDENT (S)-NAD(P)H-HYDRATE DEHYDRATASE FAMILY MEMBER"/>
    <property type="match status" value="1"/>
</dbReference>
<dbReference type="Gene3D" id="3.40.50.10260">
    <property type="entry name" value="YjeF N-terminal domain"/>
    <property type="match status" value="1"/>
</dbReference>
<comment type="function">
    <text evidence="17">Catalyzes the dehydration of the S-form of NAD(P)HX at the expense of ADP, which is converted to AMP. Together with NAD(P)HX epimerase, which catalyzes the epimerization of the S- and R-forms, the enzyme allows the repair of both epimers of NAD(P)HX, a damaged form of NAD(P)H that is a result of enzymatic or heat-dependent hydration.</text>
</comment>
<comment type="function">
    <text evidence="14 19">Bifunctional enzyme that catalyzes the epimerization of the S- and R-forms of NAD(P)HX and the dehydration of the S-form of NAD(P)HX at the expense of ADP, which is converted to AMP. This allows the repair of both epimers of NAD(P)HX, a damaged form of NAD(P)H that is a result of enzymatic or heat-dependent hydration.</text>
</comment>
<dbReference type="Gene3D" id="3.40.1190.20">
    <property type="match status" value="1"/>
</dbReference>
<dbReference type="PANTHER" id="PTHR12592:SF0">
    <property type="entry name" value="ATP-DEPENDENT (S)-NAD(P)H-HYDRATE DEHYDRATASE"/>
    <property type="match status" value="1"/>
</dbReference>
<dbReference type="PROSITE" id="PS51385">
    <property type="entry name" value="YJEF_N"/>
    <property type="match status" value="1"/>
</dbReference>
<feature type="binding site" evidence="17">
    <location>
        <position position="455"/>
    </location>
    <ligand>
        <name>(6S)-NADPHX</name>
        <dbReference type="ChEBI" id="CHEBI:64076"/>
    </ligand>
</feature>
<evidence type="ECO:0000256" key="5">
    <source>
        <dbReference type="ARBA" id="ARBA00022723"/>
    </source>
</evidence>
<feature type="binding site" evidence="18">
    <location>
        <position position="59"/>
    </location>
    <ligand>
        <name>K(+)</name>
        <dbReference type="ChEBI" id="CHEBI:29103"/>
    </ligand>
</feature>
<evidence type="ECO:0000256" key="6">
    <source>
        <dbReference type="ARBA" id="ARBA00022741"/>
    </source>
</evidence>
<dbReference type="Pfam" id="PF03853">
    <property type="entry name" value="YjeF_N"/>
    <property type="match status" value="1"/>
</dbReference>
<dbReference type="AlphaFoldDB" id="A0A2P6MLD4"/>
<evidence type="ECO:0000256" key="12">
    <source>
        <dbReference type="ARBA" id="ARBA00023239"/>
    </source>
</evidence>
<keyword evidence="12 17" id="KW-0456">Lyase</keyword>
<feature type="binding site" evidence="17">
    <location>
        <position position="336"/>
    </location>
    <ligand>
        <name>(6S)-NADPHX</name>
        <dbReference type="ChEBI" id="CHEBI:64076"/>
    </ligand>
</feature>
<comment type="caution">
    <text evidence="22">The sequence shown here is derived from an EMBL/GenBank/DDBJ whole genome shotgun (WGS) entry which is preliminary data.</text>
</comment>
<keyword evidence="6 17" id="KW-0547">Nucleotide-binding</keyword>
<dbReference type="PIRSF" id="PIRSF017184">
    <property type="entry name" value="Nnr"/>
    <property type="match status" value="1"/>
</dbReference>
<evidence type="ECO:0000256" key="19">
    <source>
        <dbReference type="PIRNR" id="PIRNR017184"/>
    </source>
</evidence>
<comment type="function">
    <text evidence="18">Catalyzes the epimerization of the S- and R-forms of NAD(P)HX, a damaged form of NAD(P)H that is a result of enzymatic or heat-dependent hydration. This is a prerequisite for the S-specific NAD(P)H-hydrate dehydratase to allow the repair of both epimers of NAD(P)HX.</text>
</comment>
<name>A0A2P6MLD4_ALKUR</name>
<feature type="binding site" evidence="18">
    <location>
        <position position="124"/>
    </location>
    <ligand>
        <name>K(+)</name>
        <dbReference type="ChEBI" id="CHEBI:29103"/>
    </ligand>
</feature>
<dbReference type="InterPro" id="IPR029056">
    <property type="entry name" value="Ribokinase-like"/>
</dbReference>
<dbReference type="GO" id="GO:0110051">
    <property type="term" value="P:metabolite repair"/>
    <property type="evidence" value="ECO:0007669"/>
    <property type="project" value="TreeGrafter"/>
</dbReference>
<keyword evidence="5 18" id="KW-0479">Metal-binding</keyword>
<comment type="similarity">
    <text evidence="17">Belongs to the NnrD/CARKD family.</text>
</comment>
<keyword evidence="8 17" id="KW-0521">NADP</keyword>
<keyword evidence="23" id="KW-1185">Reference proteome</keyword>
<evidence type="ECO:0000256" key="8">
    <source>
        <dbReference type="ARBA" id="ARBA00022857"/>
    </source>
</evidence>
<feature type="binding site" evidence="18">
    <location>
        <begin position="128"/>
        <end position="134"/>
    </location>
    <ligand>
        <name>(6S)-NADPHX</name>
        <dbReference type="ChEBI" id="CHEBI:64076"/>
    </ligand>
</feature>
<evidence type="ECO:0000256" key="17">
    <source>
        <dbReference type="HAMAP-Rule" id="MF_01965"/>
    </source>
</evidence>
<dbReference type="GO" id="GO:0005524">
    <property type="term" value="F:ATP binding"/>
    <property type="evidence" value="ECO:0007669"/>
    <property type="project" value="UniProtKB-UniRule"/>
</dbReference>
<dbReference type="EMBL" id="PVNS01000001">
    <property type="protein sequence ID" value="PRO67091.1"/>
    <property type="molecule type" value="Genomic_DNA"/>
</dbReference>
<feature type="binding site" evidence="18">
    <location>
        <begin position="58"/>
        <end position="62"/>
    </location>
    <ligand>
        <name>(6S)-NADPHX</name>
        <dbReference type="ChEBI" id="CHEBI:64076"/>
    </ligand>
</feature>
<organism evidence="22 23">
    <name type="scientific">Alkalicoccus urumqiensis</name>
    <name type="common">Bacillus urumqiensis</name>
    <dbReference type="NCBI Taxonomy" id="1548213"/>
    <lineage>
        <taxon>Bacteria</taxon>
        <taxon>Bacillati</taxon>
        <taxon>Bacillota</taxon>
        <taxon>Bacilli</taxon>
        <taxon>Bacillales</taxon>
        <taxon>Bacillaceae</taxon>
        <taxon>Alkalicoccus</taxon>
    </lineage>
</organism>
<evidence type="ECO:0000256" key="18">
    <source>
        <dbReference type="HAMAP-Rule" id="MF_01966"/>
    </source>
</evidence>
<evidence type="ECO:0000256" key="10">
    <source>
        <dbReference type="ARBA" id="ARBA00023027"/>
    </source>
</evidence>
<evidence type="ECO:0000313" key="23">
    <source>
        <dbReference type="Proteomes" id="UP000243650"/>
    </source>
</evidence>
<comment type="catalytic activity">
    <reaction evidence="15 17 19">
        <text>(6S)-NADHX + ADP = AMP + phosphate + NADH + H(+)</text>
        <dbReference type="Rhea" id="RHEA:32223"/>
        <dbReference type="ChEBI" id="CHEBI:15378"/>
        <dbReference type="ChEBI" id="CHEBI:43474"/>
        <dbReference type="ChEBI" id="CHEBI:57945"/>
        <dbReference type="ChEBI" id="CHEBI:64074"/>
        <dbReference type="ChEBI" id="CHEBI:456215"/>
        <dbReference type="ChEBI" id="CHEBI:456216"/>
        <dbReference type="EC" id="4.2.1.136"/>
    </reaction>
</comment>
<dbReference type="SUPFAM" id="SSF53613">
    <property type="entry name" value="Ribokinase-like"/>
    <property type="match status" value="1"/>
</dbReference>
<evidence type="ECO:0000256" key="3">
    <source>
        <dbReference type="ARBA" id="ARBA00006001"/>
    </source>
</evidence>
<gene>
    <name evidence="17" type="primary">nnrD</name>
    <name evidence="18" type="synonym">nnrE</name>
    <name evidence="22" type="ORF">C6I21_00545</name>
</gene>
<feature type="domain" description="YjeF N-terminal" evidence="21">
    <location>
        <begin position="9"/>
        <end position="214"/>
    </location>
</feature>
<dbReference type="RefSeq" id="WP_105957477.1">
    <property type="nucleotide sequence ID" value="NZ_PVNS01000001.1"/>
</dbReference>
<dbReference type="PROSITE" id="PS51383">
    <property type="entry name" value="YJEF_C_3"/>
    <property type="match status" value="1"/>
</dbReference>
<keyword evidence="7 17" id="KW-0067">ATP-binding</keyword>
<dbReference type="EC" id="5.1.99.6" evidence="19"/>
<keyword evidence="10 17" id="KW-0520">NAD</keyword>
<evidence type="ECO:0000256" key="7">
    <source>
        <dbReference type="ARBA" id="ARBA00022840"/>
    </source>
</evidence>
<dbReference type="NCBIfam" id="TIGR00197">
    <property type="entry name" value="yjeF_nterm"/>
    <property type="match status" value="1"/>
</dbReference>
<feature type="binding site" evidence="17">
    <location>
        <position position="388"/>
    </location>
    <ligand>
        <name>(6S)-NADPHX</name>
        <dbReference type="ChEBI" id="CHEBI:64076"/>
    </ligand>
</feature>
<dbReference type="GO" id="GO:0052856">
    <property type="term" value="F:NAD(P)HX epimerase activity"/>
    <property type="evidence" value="ECO:0007669"/>
    <property type="project" value="UniProtKB-UniRule"/>
</dbReference>
<dbReference type="NCBIfam" id="TIGR00196">
    <property type="entry name" value="yjeF_cterm"/>
    <property type="match status" value="1"/>
</dbReference>
<dbReference type="InterPro" id="IPR004443">
    <property type="entry name" value="YjeF_N_dom"/>
</dbReference>
<feature type="binding site" evidence="17">
    <location>
        <position position="454"/>
    </location>
    <ligand>
        <name>AMP</name>
        <dbReference type="ChEBI" id="CHEBI:456215"/>
    </ligand>
</feature>
<comment type="catalytic activity">
    <reaction evidence="1 18 19">
        <text>(6R)-NADHX = (6S)-NADHX</text>
        <dbReference type="Rhea" id="RHEA:32215"/>
        <dbReference type="ChEBI" id="CHEBI:64074"/>
        <dbReference type="ChEBI" id="CHEBI:64075"/>
        <dbReference type="EC" id="5.1.99.6"/>
    </reaction>
</comment>
<evidence type="ECO:0000259" key="20">
    <source>
        <dbReference type="PROSITE" id="PS51383"/>
    </source>
</evidence>
<keyword evidence="9 18" id="KW-0630">Potassium</keyword>
<comment type="similarity">
    <text evidence="18">Belongs to the NnrE/AIBP family.</text>
</comment>
<evidence type="ECO:0000256" key="13">
    <source>
        <dbReference type="ARBA" id="ARBA00023268"/>
    </source>
</evidence>
<comment type="catalytic activity">
    <reaction evidence="16 17 19">
        <text>(6S)-NADPHX + ADP = AMP + phosphate + NADPH + H(+)</text>
        <dbReference type="Rhea" id="RHEA:32235"/>
        <dbReference type="ChEBI" id="CHEBI:15378"/>
        <dbReference type="ChEBI" id="CHEBI:43474"/>
        <dbReference type="ChEBI" id="CHEBI:57783"/>
        <dbReference type="ChEBI" id="CHEBI:64076"/>
        <dbReference type="ChEBI" id="CHEBI:456215"/>
        <dbReference type="ChEBI" id="CHEBI:456216"/>
        <dbReference type="EC" id="4.2.1.136"/>
    </reaction>
</comment>
<comment type="cofactor">
    <cofactor evidence="18 19">
        <name>K(+)</name>
        <dbReference type="ChEBI" id="CHEBI:29103"/>
    </cofactor>
    <text evidence="18 19">Binds 1 potassium ion per subunit.</text>
</comment>
<comment type="catalytic activity">
    <reaction evidence="2 18 19">
        <text>(6R)-NADPHX = (6S)-NADPHX</text>
        <dbReference type="Rhea" id="RHEA:32227"/>
        <dbReference type="ChEBI" id="CHEBI:64076"/>
        <dbReference type="ChEBI" id="CHEBI:64077"/>
        <dbReference type="EC" id="5.1.99.6"/>
    </reaction>
</comment>
<protein>
    <recommendedName>
        <fullName evidence="19">Bifunctional NAD(P)H-hydrate repair enzyme</fullName>
    </recommendedName>
    <alternativeName>
        <fullName evidence="19">Nicotinamide nucleotide repair protein</fullName>
    </alternativeName>
    <domain>
        <recommendedName>
            <fullName evidence="19">ADP-dependent (S)-NAD(P)H-hydrate dehydratase</fullName>
            <ecNumber evidence="19">4.2.1.136</ecNumber>
        </recommendedName>
        <alternativeName>
            <fullName evidence="19">ADP-dependent NAD(P)HX dehydratase</fullName>
        </alternativeName>
    </domain>
    <domain>
        <recommendedName>
            <fullName evidence="19">NAD(P)H-hydrate epimerase</fullName>
            <ecNumber evidence="19">5.1.99.6</ecNumber>
        </recommendedName>
    </domain>
</protein>
<sequence>MYVVSREEMRAMDAHTIESVGIPSMVLMENAGREAAELAALEAEEAGPSWAVLVGKGNNGGDGIVAARHLAALGLEPVVIFAEDPGACVGEAARQRDIMQEFAVERTVYEPGKIAWERFDGVMDALLGTGTAGAPREPYAGLIREANAAGLPVVAIDIPSGLDADTGKVYDPCIAAVKTAALAYTKRGLEQYPGRSQAGEITVCDIGIPPKTAEDFGIQTVTADALSIADRFGIDVVEPYRGADTHKGTYGHARILAGTRRMLGAGLLSSTAALRSGAGLVTWGLPDTVLASAAGHQPEIMLEALADGGTGTWENVSADEAAAFLNEGTAGAIGPGMGRWSGDTAWLQHIWENTTAPIVVDADALNILADADWQNWKPREGEVILTPHPGEMARLSGKKTKDVQTDRIETARRFAVDHGVTVVLKGARTVTASADGFVSINTTGNPFMASGGAGDVLTGMTAAFLARGMTGEEAAVCAVYLHGRAGDQAAEQRPGSQNVTAGDIISAL</sequence>
<dbReference type="InterPro" id="IPR036652">
    <property type="entry name" value="YjeF_N_dom_sf"/>
</dbReference>
<feature type="binding site" evidence="18">
    <location>
        <position position="160"/>
    </location>
    <ligand>
        <name>K(+)</name>
        <dbReference type="ChEBI" id="CHEBI:29103"/>
    </ligand>
</feature>